<dbReference type="GO" id="GO:0005829">
    <property type="term" value="C:cytosol"/>
    <property type="evidence" value="ECO:0007669"/>
    <property type="project" value="TreeGrafter"/>
</dbReference>
<dbReference type="InterPro" id="IPR001251">
    <property type="entry name" value="CRAL-TRIO_dom"/>
</dbReference>
<dbReference type="GO" id="GO:0005886">
    <property type="term" value="C:plasma membrane"/>
    <property type="evidence" value="ECO:0007669"/>
    <property type="project" value="TreeGrafter"/>
</dbReference>
<evidence type="ECO:0000256" key="1">
    <source>
        <dbReference type="ARBA" id="ARBA00001970"/>
    </source>
</evidence>
<evidence type="ECO:0000256" key="3">
    <source>
        <dbReference type="ARBA" id="ARBA00006667"/>
    </source>
</evidence>
<keyword evidence="5 16" id="KW-0813">Transport</keyword>
<gene>
    <name evidence="19" type="ORF">P167DRAFT_526496</name>
</gene>
<protein>
    <recommendedName>
        <fullName evidence="4 16">Phosphatidylinositol transfer protein SFH5</fullName>
        <shortName evidence="16">PITP SFH5</shortName>
    </recommendedName>
</protein>
<evidence type="ECO:0000313" key="19">
    <source>
        <dbReference type="EMBL" id="RPB10060.1"/>
    </source>
</evidence>
<keyword evidence="13 16" id="KW-0472">Membrane</keyword>
<evidence type="ECO:0000256" key="13">
    <source>
        <dbReference type="ARBA" id="ARBA00023136"/>
    </source>
</evidence>
<dbReference type="InParanoid" id="A0A3N4KHT7"/>
<dbReference type="SMART" id="SM00516">
    <property type="entry name" value="SEC14"/>
    <property type="match status" value="1"/>
</dbReference>
<keyword evidence="12 16" id="KW-0445">Lipid transport</keyword>
<dbReference type="Pfam" id="PF00650">
    <property type="entry name" value="CRAL_TRIO"/>
    <property type="match status" value="1"/>
</dbReference>
<dbReference type="GO" id="GO:0005789">
    <property type="term" value="C:endoplasmic reticulum membrane"/>
    <property type="evidence" value="ECO:0007669"/>
    <property type="project" value="UniProtKB-SubCell"/>
</dbReference>
<evidence type="ECO:0000256" key="5">
    <source>
        <dbReference type="ARBA" id="ARBA00022448"/>
    </source>
</evidence>
<keyword evidence="10 16" id="KW-0492">Microsome</keyword>
<dbReference type="InterPro" id="IPR036865">
    <property type="entry name" value="CRAL-TRIO_dom_sf"/>
</dbReference>
<evidence type="ECO:0000256" key="16">
    <source>
        <dbReference type="RuleBase" id="RU367059"/>
    </source>
</evidence>
<dbReference type="OrthoDB" id="75724at2759"/>
<organism evidence="19 20">
    <name type="scientific">Morchella conica CCBAS932</name>
    <dbReference type="NCBI Taxonomy" id="1392247"/>
    <lineage>
        <taxon>Eukaryota</taxon>
        <taxon>Fungi</taxon>
        <taxon>Dikarya</taxon>
        <taxon>Ascomycota</taxon>
        <taxon>Pezizomycotina</taxon>
        <taxon>Pezizomycetes</taxon>
        <taxon>Pezizales</taxon>
        <taxon>Morchellaceae</taxon>
        <taxon>Morchella</taxon>
    </lineage>
</organism>
<dbReference type="FunCoup" id="A0A3N4KHT7">
    <property type="interactions" value="49"/>
</dbReference>
<comment type="subcellular location">
    <subcellularLocation>
        <location evidence="16">Cytoplasm</location>
    </subcellularLocation>
    <subcellularLocation>
        <location evidence="2 16">Endoplasmic reticulum membrane</location>
        <topology evidence="2 16">Peripheral membrane protein</topology>
    </subcellularLocation>
    <subcellularLocation>
        <location evidence="16">Microsome membrane</location>
        <topology evidence="16">Peripheral membrane protein</topology>
    </subcellularLocation>
</comment>
<evidence type="ECO:0000256" key="15">
    <source>
        <dbReference type="ARBA" id="ARBA00024180"/>
    </source>
</evidence>
<dbReference type="PANTHER" id="PTHR47669">
    <property type="entry name" value="PHOSPHATIDYLINOSITOL TRANSFER PROTEIN SFH5"/>
    <property type="match status" value="1"/>
</dbReference>
<feature type="compositionally biased region" description="Low complexity" evidence="17">
    <location>
        <begin position="415"/>
        <end position="431"/>
    </location>
</feature>
<keyword evidence="7" id="KW-0349">Heme</keyword>
<dbReference type="PANTHER" id="PTHR47669:SF1">
    <property type="entry name" value="PHOSPHATIDYLINOSITOL TRANSFER PROTEIN SFH5"/>
    <property type="match status" value="1"/>
</dbReference>
<accession>A0A3N4KHT7</accession>
<feature type="region of interest" description="Disordered" evidence="17">
    <location>
        <begin position="272"/>
        <end position="400"/>
    </location>
</feature>
<evidence type="ECO:0000256" key="2">
    <source>
        <dbReference type="ARBA" id="ARBA00004406"/>
    </source>
</evidence>
<feature type="compositionally biased region" description="Basic and acidic residues" evidence="17">
    <location>
        <begin position="297"/>
        <end position="338"/>
    </location>
</feature>
<comment type="similarity">
    <text evidence="3 16">Belongs to the SFH5 family.</text>
</comment>
<proteinExistence type="inferred from homology"/>
<evidence type="ECO:0000259" key="18">
    <source>
        <dbReference type="PROSITE" id="PS50191"/>
    </source>
</evidence>
<evidence type="ECO:0000256" key="7">
    <source>
        <dbReference type="ARBA" id="ARBA00022617"/>
    </source>
</evidence>
<reference evidence="19 20" key="1">
    <citation type="journal article" date="2018" name="Nat. Ecol. Evol.">
        <title>Pezizomycetes genomes reveal the molecular basis of ectomycorrhizal truffle lifestyle.</title>
        <authorList>
            <person name="Murat C."/>
            <person name="Payen T."/>
            <person name="Noel B."/>
            <person name="Kuo A."/>
            <person name="Morin E."/>
            <person name="Chen J."/>
            <person name="Kohler A."/>
            <person name="Krizsan K."/>
            <person name="Balestrini R."/>
            <person name="Da Silva C."/>
            <person name="Montanini B."/>
            <person name="Hainaut M."/>
            <person name="Levati E."/>
            <person name="Barry K.W."/>
            <person name="Belfiori B."/>
            <person name="Cichocki N."/>
            <person name="Clum A."/>
            <person name="Dockter R.B."/>
            <person name="Fauchery L."/>
            <person name="Guy J."/>
            <person name="Iotti M."/>
            <person name="Le Tacon F."/>
            <person name="Lindquist E.A."/>
            <person name="Lipzen A."/>
            <person name="Malagnac F."/>
            <person name="Mello A."/>
            <person name="Molinier V."/>
            <person name="Miyauchi S."/>
            <person name="Poulain J."/>
            <person name="Riccioni C."/>
            <person name="Rubini A."/>
            <person name="Sitrit Y."/>
            <person name="Splivallo R."/>
            <person name="Traeger S."/>
            <person name="Wang M."/>
            <person name="Zifcakova L."/>
            <person name="Wipf D."/>
            <person name="Zambonelli A."/>
            <person name="Paolocci F."/>
            <person name="Nowrousian M."/>
            <person name="Ottonello S."/>
            <person name="Baldrian P."/>
            <person name="Spatafora J.W."/>
            <person name="Henrissat B."/>
            <person name="Nagy L.G."/>
            <person name="Aury J.M."/>
            <person name="Wincker P."/>
            <person name="Grigoriev I.V."/>
            <person name="Bonfante P."/>
            <person name="Martin F.M."/>
        </authorList>
    </citation>
    <scope>NUCLEOTIDE SEQUENCE [LARGE SCALE GENOMIC DNA]</scope>
    <source>
        <strain evidence="19 20">CCBAS932</strain>
    </source>
</reference>
<name>A0A3N4KHT7_9PEZI</name>
<keyword evidence="20" id="KW-1185">Reference proteome</keyword>
<comment type="catalytic activity">
    <reaction evidence="14">
        <text>a 1,2-diacyl-sn-glycero-3-phospho-(1D-myo-inositol)(in) = a 1,2-diacyl-sn-glycero-3-phospho-(1D-myo-inositol)(out)</text>
        <dbReference type="Rhea" id="RHEA:38691"/>
        <dbReference type="ChEBI" id="CHEBI:57880"/>
    </reaction>
    <physiologicalReaction direction="left-to-right" evidence="14">
        <dbReference type="Rhea" id="RHEA:38692"/>
    </physiologicalReaction>
</comment>
<evidence type="ECO:0000256" key="14">
    <source>
        <dbReference type="ARBA" id="ARBA00024146"/>
    </source>
</evidence>
<dbReference type="Pfam" id="PF03765">
    <property type="entry name" value="CRAL_TRIO_N"/>
    <property type="match status" value="1"/>
</dbReference>
<dbReference type="GO" id="GO:0043001">
    <property type="term" value="P:Golgi to plasma membrane protein transport"/>
    <property type="evidence" value="ECO:0007669"/>
    <property type="project" value="TreeGrafter"/>
</dbReference>
<comment type="cofactor">
    <cofactor evidence="1">
        <name>heme b</name>
        <dbReference type="ChEBI" id="CHEBI:60344"/>
    </cofactor>
</comment>
<dbReference type="InterPro" id="IPR036273">
    <property type="entry name" value="CRAL/TRIO_N_dom_sf"/>
</dbReference>
<keyword evidence="9 16" id="KW-0256">Endoplasmic reticulum</keyword>
<dbReference type="STRING" id="1392247.A0A3N4KHT7"/>
<keyword evidence="6 16" id="KW-0963">Cytoplasm</keyword>
<evidence type="ECO:0000256" key="9">
    <source>
        <dbReference type="ARBA" id="ARBA00022824"/>
    </source>
</evidence>
<evidence type="ECO:0000256" key="11">
    <source>
        <dbReference type="ARBA" id="ARBA00023004"/>
    </source>
</evidence>
<sequence>MTTATPTWPALSEDHPLSVLHTELASILSEQPPHKIWGITLSPNKDDFLTKIILQKFLRANKGDKELALKQLKETLEWRRQFFDGDGKVIGTWDEAKYYDLGYITTEKVKDGENEKKVVVTWNIYGNVKDFAKTFGDVQEFLRWRVDLMERSIELLDLASAKEPIPDYDPVKATIDPYKTIQVHDYLRVSFFRSPAEVKTASKKTIEIFQQFYPELLDKKFFVNVPLLMSWMYTTMRALVAKETFKKLIMLSYGAELSKSMGSTTIPAAYGGTGEPLKKDEDASKENISGGDAANDDAAKSDVVKDDTAKDNTDKNNTDKDNADKLNTDKDNTDKENVTEVVPSPAAAPEEPTTASAAVTAAPETATATKAVEEPSLASATSPTSAPATEATTDSSTAPAAAPVVSELVVGAEATPAVAATPSVPASTSDAGIPTINTTAGEPEKN</sequence>
<feature type="domain" description="CRAL-TRIO" evidence="18">
    <location>
        <begin position="139"/>
        <end position="278"/>
    </location>
</feature>
<dbReference type="Proteomes" id="UP000277580">
    <property type="component" value="Unassembled WGS sequence"/>
</dbReference>
<dbReference type="SUPFAM" id="SSF52087">
    <property type="entry name" value="CRAL/TRIO domain"/>
    <property type="match status" value="1"/>
</dbReference>
<dbReference type="PROSITE" id="PS50191">
    <property type="entry name" value="CRAL_TRIO"/>
    <property type="match status" value="1"/>
</dbReference>
<dbReference type="AlphaFoldDB" id="A0A3N4KHT7"/>
<dbReference type="CDD" id="cd00170">
    <property type="entry name" value="SEC14"/>
    <property type="match status" value="1"/>
</dbReference>
<evidence type="ECO:0000256" key="12">
    <source>
        <dbReference type="ARBA" id="ARBA00023055"/>
    </source>
</evidence>
<dbReference type="InterPro" id="IPR042938">
    <property type="entry name" value="Sfh5"/>
</dbReference>
<evidence type="ECO:0000256" key="4">
    <source>
        <dbReference type="ARBA" id="ARBA00018320"/>
    </source>
</evidence>
<dbReference type="EMBL" id="ML119146">
    <property type="protein sequence ID" value="RPB10060.1"/>
    <property type="molecule type" value="Genomic_DNA"/>
</dbReference>
<comment type="function">
    <text evidence="15">Non-classical phosphatidylinositol (PtdIns) transfer protein (PITP), which exhibits PtdIns-binding/transfer activity in the absence of detectable PtdCho-binding/transfer activity. Regulates PtdIns(4,5)P2 homeostasis at the plasma membrane. Heme-binding protein that may play a role in organic oxidant-induced stress responses.</text>
</comment>
<keyword evidence="11" id="KW-0408">Iron</keyword>
<evidence type="ECO:0000256" key="8">
    <source>
        <dbReference type="ARBA" id="ARBA00022723"/>
    </source>
</evidence>
<dbReference type="SUPFAM" id="SSF46938">
    <property type="entry name" value="CRAL/TRIO N-terminal domain"/>
    <property type="match status" value="1"/>
</dbReference>
<dbReference type="InterPro" id="IPR011074">
    <property type="entry name" value="CRAL/TRIO_N_dom"/>
</dbReference>
<dbReference type="GO" id="GO:0032541">
    <property type="term" value="C:cortical endoplasmic reticulum"/>
    <property type="evidence" value="ECO:0007669"/>
    <property type="project" value="TreeGrafter"/>
</dbReference>
<evidence type="ECO:0000256" key="17">
    <source>
        <dbReference type="SAM" id="MobiDB-lite"/>
    </source>
</evidence>
<evidence type="ECO:0000256" key="6">
    <source>
        <dbReference type="ARBA" id="ARBA00022490"/>
    </source>
</evidence>
<dbReference type="GO" id="GO:0046872">
    <property type="term" value="F:metal ion binding"/>
    <property type="evidence" value="ECO:0007669"/>
    <property type="project" value="UniProtKB-KW"/>
</dbReference>
<keyword evidence="8" id="KW-0479">Metal-binding</keyword>
<feature type="compositionally biased region" description="Basic and acidic residues" evidence="17">
    <location>
        <begin position="276"/>
        <end position="285"/>
    </location>
</feature>
<dbReference type="GO" id="GO:0008526">
    <property type="term" value="F:phosphatidylinositol transfer activity"/>
    <property type="evidence" value="ECO:0007669"/>
    <property type="project" value="UniProtKB-UniRule"/>
</dbReference>
<dbReference type="GO" id="GO:0017157">
    <property type="term" value="P:regulation of exocytosis"/>
    <property type="evidence" value="ECO:0007669"/>
    <property type="project" value="TreeGrafter"/>
</dbReference>
<evidence type="ECO:0000313" key="20">
    <source>
        <dbReference type="Proteomes" id="UP000277580"/>
    </source>
</evidence>
<evidence type="ECO:0000256" key="10">
    <source>
        <dbReference type="ARBA" id="ARBA00022848"/>
    </source>
</evidence>
<feature type="compositionally biased region" description="Low complexity" evidence="17">
    <location>
        <begin position="339"/>
        <end position="400"/>
    </location>
</feature>
<dbReference type="Gene3D" id="3.40.525.10">
    <property type="entry name" value="CRAL-TRIO lipid binding domain"/>
    <property type="match status" value="1"/>
</dbReference>
<feature type="region of interest" description="Disordered" evidence="17">
    <location>
        <begin position="415"/>
        <end position="446"/>
    </location>
</feature>